<dbReference type="PROSITE" id="PS51737">
    <property type="entry name" value="RECOMBINASE_DNA_BIND"/>
    <property type="match status" value="1"/>
</dbReference>
<evidence type="ECO:0000256" key="2">
    <source>
        <dbReference type="ARBA" id="ARBA00023172"/>
    </source>
</evidence>
<dbReference type="RefSeq" id="WP_269327241.1">
    <property type="nucleotide sequence ID" value="NZ_BAAAZO010000010.1"/>
</dbReference>
<gene>
    <name evidence="4" type="ORF">GCM10022223_52290</name>
</gene>
<protein>
    <recommendedName>
        <fullName evidence="3">Recombinase domain-containing protein</fullName>
    </recommendedName>
</protein>
<sequence length="407" mass="45613">MRAQASTQGRYLGGRPPYGYVLADAGPHPNPGKASAGQRAHRLEVDPTAAPVVQRIYREYLLGRGTAAIANRLTREGVPCPSAHDPVRNRHRSGAAWVASAVEAILRNPRYTGYEVWNKQRKEEILIDVEDVALGHQSRMRWNARDEWIFSPTKRHEAIIEDADFDLAQSALKDRGHRDLSLQTVRAPRRSSRPYLFRGVITCGRCQRHMEGSWNNGRAHYRCKLKLADAALAQAGHPSTVYVREDKILPPLDSWLDLLFSPARRMKTVELLQEGTGGTTTESRRQSLRKKLQGCETKIARYREALEAGAGPGMVATWTSEVVAERARLTVALQQLEPADVLTKKELLEVVQELGSLSQTLKKAEPRDRADLYLQLGLHLCYEQENRLIRASIIPEACPTLRVRGGT</sequence>
<organism evidence="4 5">
    <name type="scientific">Kineosporia mesophila</name>
    <dbReference type="NCBI Taxonomy" id="566012"/>
    <lineage>
        <taxon>Bacteria</taxon>
        <taxon>Bacillati</taxon>
        <taxon>Actinomycetota</taxon>
        <taxon>Actinomycetes</taxon>
        <taxon>Kineosporiales</taxon>
        <taxon>Kineosporiaceae</taxon>
        <taxon>Kineosporia</taxon>
    </lineage>
</organism>
<keyword evidence="5" id="KW-1185">Reference proteome</keyword>
<dbReference type="PANTHER" id="PTHR30461:SF2">
    <property type="entry name" value="SERINE RECOMBINASE PINE-RELATED"/>
    <property type="match status" value="1"/>
</dbReference>
<dbReference type="Pfam" id="PF13408">
    <property type="entry name" value="Zn_ribbon_recom"/>
    <property type="match status" value="1"/>
</dbReference>
<keyword evidence="1" id="KW-0238">DNA-binding</keyword>
<dbReference type="Pfam" id="PF07508">
    <property type="entry name" value="Recombinase"/>
    <property type="match status" value="1"/>
</dbReference>
<evidence type="ECO:0000313" key="5">
    <source>
        <dbReference type="Proteomes" id="UP001501074"/>
    </source>
</evidence>
<accession>A0ABP7AAQ8</accession>
<evidence type="ECO:0000256" key="1">
    <source>
        <dbReference type="ARBA" id="ARBA00023125"/>
    </source>
</evidence>
<dbReference type="InterPro" id="IPR050639">
    <property type="entry name" value="SSR_resolvase"/>
</dbReference>
<feature type="domain" description="Recombinase" evidence="3">
    <location>
        <begin position="17"/>
        <end position="178"/>
    </location>
</feature>
<keyword evidence="2" id="KW-0233">DNA recombination</keyword>
<dbReference type="Gene3D" id="3.90.1750.20">
    <property type="entry name" value="Putative Large Serine Recombinase, Chain B, Domain 2"/>
    <property type="match status" value="1"/>
</dbReference>
<dbReference type="InterPro" id="IPR011109">
    <property type="entry name" value="DNA_bind_recombinase_dom"/>
</dbReference>
<evidence type="ECO:0000313" key="4">
    <source>
        <dbReference type="EMBL" id="GAA3628458.1"/>
    </source>
</evidence>
<proteinExistence type="predicted"/>
<reference evidence="5" key="1">
    <citation type="journal article" date="2019" name="Int. J. Syst. Evol. Microbiol.">
        <title>The Global Catalogue of Microorganisms (GCM) 10K type strain sequencing project: providing services to taxonomists for standard genome sequencing and annotation.</title>
        <authorList>
            <consortium name="The Broad Institute Genomics Platform"/>
            <consortium name="The Broad Institute Genome Sequencing Center for Infectious Disease"/>
            <person name="Wu L."/>
            <person name="Ma J."/>
        </authorList>
    </citation>
    <scope>NUCLEOTIDE SEQUENCE [LARGE SCALE GENOMIC DNA]</scope>
    <source>
        <strain evidence="5">JCM 16902</strain>
    </source>
</reference>
<name>A0ABP7AAQ8_9ACTN</name>
<dbReference type="InterPro" id="IPR025827">
    <property type="entry name" value="Zn_ribbon_recom_dom"/>
</dbReference>
<dbReference type="Proteomes" id="UP001501074">
    <property type="component" value="Unassembled WGS sequence"/>
</dbReference>
<dbReference type="PANTHER" id="PTHR30461">
    <property type="entry name" value="DNA-INVERTASE FROM LAMBDOID PROPHAGE"/>
    <property type="match status" value="1"/>
</dbReference>
<dbReference type="EMBL" id="BAAAZO010000010">
    <property type="protein sequence ID" value="GAA3628458.1"/>
    <property type="molecule type" value="Genomic_DNA"/>
</dbReference>
<dbReference type="InterPro" id="IPR038109">
    <property type="entry name" value="DNA_bind_recomb_sf"/>
</dbReference>
<comment type="caution">
    <text evidence="4">The sequence shown here is derived from an EMBL/GenBank/DDBJ whole genome shotgun (WGS) entry which is preliminary data.</text>
</comment>
<evidence type="ECO:0000259" key="3">
    <source>
        <dbReference type="PROSITE" id="PS51737"/>
    </source>
</evidence>